<organism evidence="2">
    <name type="scientific">Cyprideis torosa</name>
    <dbReference type="NCBI Taxonomy" id="163714"/>
    <lineage>
        <taxon>Eukaryota</taxon>
        <taxon>Metazoa</taxon>
        <taxon>Ecdysozoa</taxon>
        <taxon>Arthropoda</taxon>
        <taxon>Crustacea</taxon>
        <taxon>Oligostraca</taxon>
        <taxon>Ostracoda</taxon>
        <taxon>Podocopa</taxon>
        <taxon>Podocopida</taxon>
        <taxon>Cytherocopina</taxon>
        <taxon>Cytheroidea</taxon>
        <taxon>Cytherideidae</taxon>
        <taxon>Cyprideis</taxon>
    </lineage>
</organism>
<reference evidence="2" key="1">
    <citation type="submission" date="2020-11" db="EMBL/GenBank/DDBJ databases">
        <authorList>
            <person name="Tran Van P."/>
        </authorList>
    </citation>
    <scope>NUCLEOTIDE SEQUENCE</scope>
</reference>
<dbReference type="AlphaFoldDB" id="A0A7R8ZNY7"/>
<name>A0A7R8ZNY7_9CRUS</name>
<dbReference type="InterPro" id="IPR013642">
    <property type="entry name" value="CLCA_N"/>
</dbReference>
<sequence>MGWDFNPDPEQFDLLLHRDSQPDPSCEVSLWAEPDPQCRFIPAGNGVVANASLMNFHDKADRFCSSERHDPSHPNRQNILCQGRSSFDVVSSHPDLRDLPPGTGDSPPQPLFNVPYSEVKEELIQLIDSLDVSKRVGVASFFGDSSGSGSFNFTEHQEPLPISEWSLPINETFPVDTVTLSSPVNSLLNPGIEFAMDRSPSSSVLLFFTPNIPAPPTLSPSWMSTDLHKACRRKRVLPVALVYQEPSAIKGFLELTSFCNSATDYHACPNRFPGDPNCLSNAVQSVEELLNTSLPTRSNSVYSVIHPLQASQTVSGNFTVDVESLPLEVVLLSSVGRDFEATLRDPGNNEVAEFENQMGFSAKVFTVNDAPAGVWTYDVTTSVAAVVSVHALVPESPGSPEVEVEAWQDPWTKVTTFTASVGTVGDPDALVIEADVTARIIDETASNVLEEVILRDDGQGPDEAANDGIYSGVQMQGVDSKCFVSVAIQSNTNTKVIHPQLRTSASGVLPLDQ</sequence>
<dbReference type="OrthoDB" id="687730at2759"/>
<feature type="domain" description="Calcium-activated chloride channel N-terminal" evidence="1">
    <location>
        <begin position="35"/>
        <end position="97"/>
    </location>
</feature>
<gene>
    <name evidence="2" type="ORF">CTOB1V02_LOCUS8798</name>
</gene>
<protein>
    <recommendedName>
        <fullName evidence="1">Calcium-activated chloride channel N-terminal domain-containing protein</fullName>
    </recommendedName>
</protein>
<feature type="non-terminal residue" evidence="2">
    <location>
        <position position="513"/>
    </location>
</feature>
<evidence type="ECO:0000259" key="1">
    <source>
        <dbReference type="Pfam" id="PF08434"/>
    </source>
</evidence>
<dbReference type="NCBIfam" id="NF041940">
    <property type="entry name" value="choice_anch_X"/>
    <property type="match status" value="1"/>
</dbReference>
<proteinExistence type="predicted"/>
<evidence type="ECO:0000313" key="2">
    <source>
        <dbReference type="EMBL" id="CAD7230943.1"/>
    </source>
</evidence>
<accession>A0A7R8ZNY7</accession>
<dbReference type="Pfam" id="PF08434">
    <property type="entry name" value="CLCA"/>
    <property type="match status" value="1"/>
</dbReference>
<dbReference type="EMBL" id="OB663079">
    <property type="protein sequence ID" value="CAD7230943.1"/>
    <property type="molecule type" value="Genomic_DNA"/>
</dbReference>